<dbReference type="Gene3D" id="2.70.70.10">
    <property type="entry name" value="Glucose Permease (Domain IIA)"/>
    <property type="match status" value="1"/>
</dbReference>
<gene>
    <name evidence="3" type="ORF">CP985_01430</name>
</gene>
<dbReference type="Pfam" id="PF01551">
    <property type="entry name" value="Peptidase_M23"/>
    <property type="match status" value="1"/>
</dbReference>
<dbReference type="AlphaFoldDB" id="A0AAX2AIK5"/>
<name>A0AAX2AIK5_9BACT</name>
<reference evidence="3 4" key="1">
    <citation type="submission" date="2017-09" db="EMBL/GenBank/DDBJ databases">
        <title>Genomics of the genus Arcobacter.</title>
        <authorList>
            <person name="Perez-Cataluna A."/>
            <person name="Figueras M.J."/>
            <person name="Salas-Masso N."/>
        </authorList>
    </citation>
    <scope>NUCLEOTIDE SEQUENCE [LARGE SCALE GENOMIC DNA]</scope>
    <source>
        <strain evidence="3 4">CECT 7386</strain>
    </source>
</reference>
<dbReference type="PANTHER" id="PTHR21666:SF289">
    <property type="entry name" value="L-ALA--D-GLU ENDOPEPTIDASE"/>
    <property type="match status" value="1"/>
</dbReference>
<accession>A0AAX2AIK5</accession>
<proteinExistence type="predicted"/>
<sequence>MKKVLIFLILIINSLFAIQISSTKVKNANTLLLELTQKDISDVKLTFEKSNIDFKVHPFKTNSFYALLPIDYYTNSGKYKIIISYLKNNKREFIGQEIFVEDGNYKSEIIKVQKSKVTLNEKDKIRTQYEYKEAMDIYNTSTSKIFWTKDFIYPMNSKITSNFGNKRVYNDTIKSFHSGTDFKAAIGTKIKAINDGIVVLAKDRFYAGNSIIIDHGQGVYSCYFHLSKMNYKEGDYVKRGEIIALSGDTGRVTGPHLHFSIRINSKLIDPLQAILILNQLNN</sequence>
<dbReference type="InterPro" id="IPR016047">
    <property type="entry name" value="M23ase_b-sheet_dom"/>
</dbReference>
<protein>
    <submittedName>
        <fullName evidence="3">Peptidase M23</fullName>
    </submittedName>
</protein>
<dbReference type="CDD" id="cd12797">
    <property type="entry name" value="M23_peptidase"/>
    <property type="match status" value="1"/>
</dbReference>
<dbReference type="InterPro" id="IPR050570">
    <property type="entry name" value="Cell_wall_metabolism_enzyme"/>
</dbReference>
<dbReference type="Proteomes" id="UP000290092">
    <property type="component" value="Unassembled WGS sequence"/>
</dbReference>
<evidence type="ECO:0000259" key="2">
    <source>
        <dbReference type="Pfam" id="PF01551"/>
    </source>
</evidence>
<evidence type="ECO:0000256" key="1">
    <source>
        <dbReference type="ARBA" id="ARBA00022729"/>
    </source>
</evidence>
<dbReference type="PANTHER" id="PTHR21666">
    <property type="entry name" value="PEPTIDASE-RELATED"/>
    <property type="match status" value="1"/>
</dbReference>
<dbReference type="GO" id="GO:0004222">
    <property type="term" value="F:metalloendopeptidase activity"/>
    <property type="evidence" value="ECO:0007669"/>
    <property type="project" value="TreeGrafter"/>
</dbReference>
<dbReference type="KEGG" id="amyt:AMYT_1198"/>
<organism evidence="3 4">
    <name type="scientific">Malaciobacter mytili LMG 24559</name>
    <dbReference type="NCBI Taxonomy" id="1032238"/>
    <lineage>
        <taxon>Bacteria</taxon>
        <taxon>Pseudomonadati</taxon>
        <taxon>Campylobacterota</taxon>
        <taxon>Epsilonproteobacteria</taxon>
        <taxon>Campylobacterales</taxon>
        <taxon>Arcobacteraceae</taxon>
        <taxon>Malaciobacter</taxon>
    </lineage>
</organism>
<dbReference type="InterPro" id="IPR011055">
    <property type="entry name" value="Dup_hybrid_motif"/>
</dbReference>
<evidence type="ECO:0000313" key="4">
    <source>
        <dbReference type="Proteomes" id="UP000290092"/>
    </source>
</evidence>
<comment type="caution">
    <text evidence="3">The sequence shown here is derived from an EMBL/GenBank/DDBJ whole genome shotgun (WGS) entry which is preliminary data.</text>
</comment>
<dbReference type="SUPFAM" id="SSF51261">
    <property type="entry name" value="Duplicated hybrid motif"/>
    <property type="match status" value="1"/>
</dbReference>
<dbReference type="RefSeq" id="WP_114841643.1">
    <property type="nucleotide sequence ID" value="NZ_CP031219.1"/>
</dbReference>
<keyword evidence="4" id="KW-1185">Reference proteome</keyword>
<dbReference type="EMBL" id="NXID01000003">
    <property type="protein sequence ID" value="RXK16847.1"/>
    <property type="molecule type" value="Genomic_DNA"/>
</dbReference>
<feature type="domain" description="M23ase beta-sheet core" evidence="2">
    <location>
        <begin position="176"/>
        <end position="270"/>
    </location>
</feature>
<keyword evidence="1" id="KW-0732">Signal</keyword>
<evidence type="ECO:0000313" key="3">
    <source>
        <dbReference type="EMBL" id="RXK16847.1"/>
    </source>
</evidence>